<reference evidence="3" key="1">
    <citation type="submission" date="2023-06" db="EMBL/GenBank/DDBJ databases">
        <title>Genome-scale phylogeny and comparative genomics of the fungal order Sordariales.</title>
        <authorList>
            <consortium name="Lawrence Berkeley National Laboratory"/>
            <person name="Hensen N."/>
            <person name="Bonometti L."/>
            <person name="Westerberg I."/>
            <person name="Brannstrom I.O."/>
            <person name="Guillou S."/>
            <person name="Cros-Aarteil S."/>
            <person name="Calhoun S."/>
            <person name="Haridas S."/>
            <person name="Kuo A."/>
            <person name="Mondo S."/>
            <person name="Pangilinan J."/>
            <person name="Riley R."/>
            <person name="Labutti K."/>
            <person name="Andreopoulos B."/>
            <person name="Lipzen A."/>
            <person name="Chen C."/>
            <person name="Yanf M."/>
            <person name="Daum C."/>
            <person name="Ng V."/>
            <person name="Clum A."/>
            <person name="Steindorff A."/>
            <person name="Ohm R."/>
            <person name="Martin F."/>
            <person name="Silar P."/>
            <person name="Natvig D."/>
            <person name="Lalanne C."/>
            <person name="Gautier V."/>
            <person name="Ament-Velasquez S.L."/>
            <person name="Kruys A."/>
            <person name="Hutchinson M.I."/>
            <person name="Powell A.J."/>
            <person name="Barry K."/>
            <person name="Miller A.N."/>
            <person name="Grigoriev I.V."/>
            <person name="Debuchy R."/>
            <person name="Gladieux P."/>
            <person name="Thoren M.H."/>
            <person name="Johannesson H."/>
        </authorList>
    </citation>
    <scope>NUCLEOTIDE SEQUENCE</scope>
    <source>
        <strain evidence="3">SMH4607-1</strain>
    </source>
</reference>
<keyword evidence="2" id="KW-0472">Membrane</keyword>
<dbReference type="Proteomes" id="UP001172102">
    <property type="component" value="Unassembled WGS sequence"/>
</dbReference>
<organism evidence="3 4">
    <name type="scientific">Lasiosphaeris hirsuta</name>
    <dbReference type="NCBI Taxonomy" id="260670"/>
    <lineage>
        <taxon>Eukaryota</taxon>
        <taxon>Fungi</taxon>
        <taxon>Dikarya</taxon>
        <taxon>Ascomycota</taxon>
        <taxon>Pezizomycotina</taxon>
        <taxon>Sordariomycetes</taxon>
        <taxon>Sordariomycetidae</taxon>
        <taxon>Sordariales</taxon>
        <taxon>Lasiosphaeriaceae</taxon>
        <taxon>Lasiosphaeris</taxon>
    </lineage>
</organism>
<proteinExistence type="predicted"/>
<feature type="transmembrane region" description="Helical" evidence="2">
    <location>
        <begin position="29"/>
        <end position="52"/>
    </location>
</feature>
<feature type="transmembrane region" description="Helical" evidence="2">
    <location>
        <begin position="95"/>
        <end position="119"/>
    </location>
</feature>
<evidence type="ECO:0000256" key="2">
    <source>
        <dbReference type="SAM" id="Phobius"/>
    </source>
</evidence>
<feature type="region of interest" description="Disordered" evidence="1">
    <location>
        <begin position="1"/>
        <end position="22"/>
    </location>
</feature>
<dbReference type="AlphaFoldDB" id="A0AA39ZS34"/>
<comment type="caution">
    <text evidence="3">The sequence shown here is derived from an EMBL/GenBank/DDBJ whole genome shotgun (WGS) entry which is preliminary data.</text>
</comment>
<evidence type="ECO:0000313" key="4">
    <source>
        <dbReference type="Proteomes" id="UP001172102"/>
    </source>
</evidence>
<evidence type="ECO:0000313" key="3">
    <source>
        <dbReference type="EMBL" id="KAK0702659.1"/>
    </source>
</evidence>
<name>A0AA39ZS34_9PEZI</name>
<keyword evidence="2" id="KW-0812">Transmembrane</keyword>
<dbReference type="EMBL" id="JAUKUA010000008">
    <property type="protein sequence ID" value="KAK0702659.1"/>
    <property type="molecule type" value="Genomic_DNA"/>
</dbReference>
<accession>A0AA39ZS34</accession>
<keyword evidence="2" id="KW-1133">Transmembrane helix</keyword>
<evidence type="ECO:0000256" key="1">
    <source>
        <dbReference type="SAM" id="MobiDB-lite"/>
    </source>
</evidence>
<feature type="transmembrane region" description="Helical" evidence="2">
    <location>
        <begin position="64"/>
        <end position="83"/>
    </location>
</feature>
<feature type="transmembrane region" description="Helical" evidence="2">
    <location>
        <begin position="139"/>
        <end position="159"/>
    </location>
</feature>
<gene>
    <name evidence="3" type="ORF">B0H67DRAFT_594872</name>
</gene>
<protein>
    <submittedName>
        <fullName evidence="3">Uncharacterized protein</fullName>
    </submittedName>
</protein>
<sequence>MSSTATIDHKERHTEGAGSYPTSAPGRKLYLAARAAIILFAVVQLICVSVAAGKYGHQPWLNPTLSPAITAFVFSSLDIVGVLHWDVRAYHLTRVLYDGLLACGFAIAAGFLGNLALPWMKGDLTDLIDGEVCYVSGKLGIVILTFMLLEVILEAAICAEGIKDTMNIHCDDERCRHRQGANESPMAV</sequence>
<keyword evidence="4" id="KW-1185">Reference proteome</keyword>